<dbReference type="PIRSF" id="PIRSF029256">
    <property type="entry name" value="SpoU_TrmH_prd"/>
    <property type="match status" value="1"/>
</dbReference>
<dbReference type="PANTHER" id="PTHR42971">
    <property type="entry name" value="TRNA (CYTIDINE(34)-2'-O)-METHYLTRANSFERASE"/>
    <property type="match status" value="1"/>
</dbReference>
<comment type="catalytic activity">
    <reaction evidence="6">
        <text>cytidine(34) in tRNA + S-adenosyl-L-methionine = 2'-O-methylcytidine(34) in tRNA + S-adenosyl-L-homocysteine + H(+)</text>
        <dbReference type="Rhea" id="RHEA:43084"/>
        <dbReference type="Rhea" id="RHEA-COMP:10331"/>
        <dbReference type="Rhea" id="RHEA-COMP:10332"/>
        <dbReference type="ChEBI" id="CHEBI:15378"/>
        <dbReference type="ChEBI" id="CHEBI:57856"/>
        <dbReference type="ChEBI" id="CHEBI:59789"/>
        <dbReference type="ChEBI" id="CHEBI:74495"/>
        <dbReference type="ChEBI" id="CHEBI:82748"/>
        <dbReference type="EC" id="2.1.1.207"/>
    </reaction>
</comment>
<evidence type="ECO:0000256" key="6">
    <source>
        <dbReference type="HAMAP-Rule" id="MF_01885"/>
    </source>
</evidence>
<feature type="binding site" evidence="6">
    <location>
        <position position="130"/>
    </location>
    <ligand>
        <name>S-adenosyl-L-methionine</name>
        <dbReference type="ChEBI" id="CHEBI:59789"/>
    </ligand>
</feature>
<comment type="subcellular location">
    <subcellularLocation>
        <location evidence="6">Cytoplasm</location>
    </subcellularLocation>
</comment>
<comment type="function">
    <text evidence="6">Methylates the ribose at the nucleotide 34 wobble position in the two leucyl isoacceptors tRNA(Leu)(CmAA) and tRNA(Leu)(cmnm5UmAA). Catalyzes the methyl transfer from S-adenosyl-L-methionine to the 2'-OH of the wobble nucleotide.</text>
</comment>
<dbReference type="SUPFAM" id="SSF75217">
    <property type="entry name" value="alpha/beta knot"/>
    <property type="match status" value="1"/>
</dbReference>
<gene>
    <name evidence="6" type="primary">trmL</name>
    <name evidence="8" type="ORF">SAMN04488518_103239</name>
</gene>
<proteinExistence type="inferred from homology"/>
<dbReference type="HAMAP" id="MF_01885">
    <property type="entry name" value="tRNA_methyltr_TrmL"/>
    <property type="match status" value="1"/>
</dbReference>
<dbReference type="InterPro" id="IPR001537">
    <property type="entry name" value="SpoU_MeTrfase"/>
</dbReference>
<evidence type="ECO:0000256" key="3">
    <source>
        <dbReference type="ARBA" id="ARBA00022679"/>
    </source>
</evidence>
<keyword evidence="9" id="KW-1185">Reference proteome</keyword>
<name>A0A1I3XZX2_9HYPH</name>
<keyword evidence="1 6" id="KW-0963">Cytoplasm</keyword>
<organism evidence="8 9">
    <name type="scientific">Pseudovibrio ascidiaceicola</name>
    <dbReference type="NCBI Taxonomy" id="285279"/>
    <lineage>
        <taxon>Bacteria</taxon>
        <taxon>Pseudomonadati</taxon>
        <taxon>Pseudomonadota</taxon>
        <taxon>Alphaproteobacteria</taxon>
        <taxon>Hyphomicrobiales</taxon>
        <taxon>Stappiaceae</taxon>
        <taxon>Pseudovibrio</taxon>
    </lineage>
</organism>
<keyword evidence="5 6" id="KW-0819">tRNA processing</keyword>
<evidence type="ECO:0000313" key="8">
    <source>
        <dbReference type="EMBL" id="SFK24759.1"/>
    </source>
</evidence>
<feature type="binding site" evidence="6">
    <location>
        <position position="122"/>
    </location>
    <ligand>
        <name>S-adenosyl-L-methionine</name>
        <dbReference type="ChEBI" id="CHEBI:59789"/>
    </ligand>
</feature>
<dbReference type="Proteomes" id="UP000199598">
    <property type="component" value="Unassembled WGS sequence"/>
</dbReference>
<comment type="subunit">
    <text evidence="6">Homodimer.</text>
</comment>
<keyword evidence="2 6" id="KW-0489">Methyltransferase</keyword>
<dbReference type="InterPro" id="IPR029028">
    <property type="entry name" value="Alpha/beta_knot_MTases"/>
</dbReference>
<evidence type="ECO:0000259" key="7">
    <source>
        <dbReference type="Pfam" id="PF00588"/>
    </source>
</evidence>
<dbReference type="CDD" id="cd18094">
    <property type="entry name" value="SpoU-like_TrmL"/>
    <property type="match status" value="1"/>
</dbReference>
<accession>A0A1I3XZX2</accession>
<dbReference type="Gene3D" id="3.40.1280.10">
    <property type="match status" value="1"/>
</dbReference>
<dbReference type="EMBL" id="FOSK01000003">
    <property type="protein sequence ID" value="SFK24759.1"/>
    <property type="molecule type" value="Genomic_DNA"/>
</dbReference>
<feature type="binding site" evidence="6">
    <location>
        <position position="80"/>
    </location>
    <ligand>
        <name>S-adenosyl-L-methionine</name>
        <dbReference type="ChEBI" id="CHEBI:59789"/>
    </ligand>
</feature>
<dbReference type="PANTHER" id="PTHR42971:SF1">
    <property type="entry name" value="TRNA (CYTIDINE(34)-2'-O)-METHYLTRANSFERASE"/>
    <property type="match status" value="1"/>
</dbReference>
<dbReference type="InterPro" id="IPR016914">
    <property type="entry name" value="TrmL"/>
</dbReference>
<evidence type="ECO:0000256" key="5">
    <source>
        <dbReference type="ARBA" id="ARBA00022694"/>
    </source>
</evidence>
<evidence type="ECO:0000256" key="4">
    <source>
        <dbReference type="ARBA" id="ARBA00022691"/>
    </source>
</evidence>
<comment type="caution">
    <text evidence="8">The sequence shown here is derived from an EMBL/GenBank/DDBJ whole genome shotgun (WGS) entry which is preliminary data.</text>
</comment>
<comment type="catalytic activity">
    <reaction evidence="6">
        <text>5-carboxymethylaminomethyluridine(34) in tRNA(Leu) + S-adenosyl-L-methionine = 5-carboxymethylaminomethyl-2'-O-methyluridine(34) in tRNA(Leu) + S-adenosyl-L-homocysteine + H(+)</text>
        <dbReference type="Rhea" id="RHEA:43088"/>
        <dbReference type="Rhea" id="RHEA-COMP:10333"/>
        <dbReference type="Rhea" id="RHEA-COMP:10334"/>
        <dbReference type="ChEBI" id="CHEBI:15378"/>
        <dbReference type="ChEBI" id="CHEBI:57856"/>
        <dbReference type="ChEBI" id="CHEBI:59789"/>
        <dbReference type="ChEBI" id="CHEBI:74508"/>
        <dbReference type="ChEBI" id="CHEBI:74511"/>
        <dbReference type="EC" id="2.1.1.207"/>
    </reaction>
</comment>
<dbReference type="RefSeq" id="WP_093518265.1">
    <property type="nucleotide sequence ID" value="NZ_FOSK01000003.1"/>
</dbReference>
<reference evidence="8 9" key="1">
    <citation type="submission" date="2016-10" db="EMBL/GenBank/DDBJ databases">
        <authorList>
            <person name="Varghese N."/>
            <person name="Submissions S."/>
        </authorList>
    </citation>
    <scope>NUCLEOTIDE SEQUENCE [LARGE SCALE GENOMIC DNA]</scope>
    <source>
        <strain evidence="8 9">DSM 16392</strain>
    </source>
</reference>
<protein>
    <recommendedName>
        <fullName evidence="6">tRNA (cytidine(34)-2'-O)-methyltransferase</fullName>
        <ecNumber evidence="6">2.1.1.207</ecNumber>
    </recommendedName>
    <alternativeName>
        <fullName evidence="6">tRNA (cytidine/uridine-2'-O-)-methyltransferase TrmL</fullName>
    </alternativeName>
</protein>
<evidence type="ECO:0000256" key="1">
    <source>
        <dbReference type="ARBA" id="ARBA00022490"/>
    </source>
</evidence>
<feature type="domain" description="tRNA/rRNA methyltransferase SpoU type" evidence="7">
    <location>
        <begin position="4"/>
        <end position="141"/>
    </location>
</feature>
<evidence type="ECO:0000256" key="2">
    <source>
        <dbReference type="ARBA" id="ARBA00022603"/>
    </source>
</evidence>
<evidence type="ECO:0000313" key="9">
    <source>
        <dbReference type="Proteomes" id="UP000199598"/>
    </source>
</evidence>
<dbReference type="InterPro" id="IPR029026">
    <property type="entry name" value="tRNA_m1G_MTases_N"/>
</dbReference>
<feature type="binding site" evidence="6">
    <location>
        <position position="102"/>
    </location>
    <ligand>
        <name>S-adenosyl-L-methionine</name>
        <dbReference type="ChEBI" id="CHEBI:59789"/>
    </ligand>
</feature>
<comment type="similarity">
    <text evidence="6">Belongs to the class IV-like SAM-binding methyltransferase superfamily. RNA methyltransferase TrmH family. TrmL subfamily.</text>
</comment>
<dbReference type="EC" id="2.1.1.207" evidence="6"/>
<dbReference type="Pfam" id="PF00588">
    <property type="entry name" value="SpoU_methylase"/>
    <property type="match status" value="1"/>
</dbReference>
<keyword evidence="4 6" id="KW-0949">S-adenosyl-L-methionine</keyword>
<keyword evidence="3 6" id="KW-0808">Transferase</keyword>
<sequence length="151" mass="17176">MPDIALYQPDIPQNTGTLLRLAACMDVTVHLIEPAGFPLSDHALKRAGMDYIERAKLQRHMDWESFREWQLAEKRRLILMTTKGSRPYTQFAFKKDDLILMGRESSGVPEDIHQIADARLLIPMKNGMRSLNMAVSTGMVLGEALRQTDCF</sequence>